<dbReference type="GO" id="GO:0070967">
    <property type="term" value="F:coenzyme F420 binding"/>
    <property type="evidence" value="ECO:0007669"/>
    <property type="project" value="TreeGrafter"/>
</dbReference>
<gene>
    <name evidence="4" type="ORF">RVR_8063</name>
</gene>
<reference evidence="4 5" key="1">
    <citation type="journal article" date="2010" name="J. Bacteriol.">
        <title>Biochemical characterization of a novel indole prenyltransferase from Streptomyces sp. SN-593.</title>
        <authorList>
            <person name="Takahashi S."/>
            <person name="Takagi H."/>
            <person name="Toyoda A."/>
            <person name="Uramoto M."/>
            <person name="Nogawa T."/>
            <person name="Ueki M."/>
            <person name="Sakaki Y."/>
            <person name="Osada H."/>
        </authorList>
    </citation>
    <scope>NUCLEOTIDE SEQUENCE [LARGE SCALE GENOMIC DNA]</scope>
    <source>
        <strain evidence="4 5">SN-593</strain>
    </source>
</reference>
<evidence type="ECO:0000259" key="3">
    <source>
        <dbReference type="Pfam" id="PF01243"/>
    </source>
</evidence>
<feature type="compositionally biased region" description="Basic and acidic residues" evidence="2">
    <location>
        <begin position="78"/>
        <end position="92"/>
    </location>
</feature>
<dbReference type="PANTHER" id="PTHR35176:SF6">
    <property type="entry name" value="HEME OXYGENASE HI_0854-RELATED"/>
    <property type="match status" value="1"/>
</dbReference>
<accession>A0A7U3VRN5</accession>
<dbReference type="AlphaFoldDB" id="A0A7U3VRN5"/>
<keyword evidence="1" id="KW-0560">Oxidoreductase</keyword>
<dbReference type="PANTHER" id="PTHR35176">
    <property type="entry name" value="HEME OXYGENASE HI_0854-RELATED"/>
    <property type="match status" value="1"/>
</dbReference>
<evidence type="ECO:0000313" key="4">
    <source>
        <dbReference type="EMBL" id="BBB00880.1"/>
    </source>
</evidence>
<dbReference type="InterPro" id="IPR052019">
    <property type="entry name" value="F420H2_bilvrd_red/Heme_oxyg"/>
</dbReference>
<dbReference type="InterPro" id="IPR012349">
    <property type="entry name" value="Split_barrel_FMN-bd"/>
</dbReference>
<evidence type="ECO:0000256" key="1">
    <source>
        <dbReference type="ARBA" id="ARBA00023002"/>
    </source>
</evidence>
<dbReference type="SUPFAM" id="SSF50475">
    <property type="entry name" value="FMN-binding split barrel"/>
    <property type="match status" value="1"/>
</dbReference>
<dbReference type="RefSeq" id="WP_202236850.1">
    <property type="nucleotide sequence ID" value="NZ_AP018365.1"/>
</dbReference>
<dbReference type="GO" id="GO:0005829">
    <property type="term" value="C:cytosol"/>
    <property type="evidence" value="ECO:0007669"/>
    <property type="project" value="TreeGrafter"/>
</dbReference>
<organism evidence="4 5">
    <name type="scientific">Actinacidiphila reveromycinica</name>
    <dbReference type="NCBI Taxonomy" id="659352"/>
    <lineage>
        <taxon>Bacteria</taxon>
        <taxon>Bacillati</taxon>
        <taxon>Actinomycetota</taxon>
        <taxon>Actinomycetes</taxon>
        <taxon>Kitasatosporales</taxon>
        <taxon>Streptomycetaceae</taxon>
        <taxon>Actinacidiphila</taxon>
    </lineage>
</organism>
<dbReference type="InterPro" id="IPR024031">
    <property type="entry name" value="MSMEG_5819/OxyR"/>
</dbReference>
<reference evidence="4 5" key="4">
    <citation type="journal article" date="2020" name="Sci. Rep.">
        <title>beta-carboline chemical signals induce reveromycin production through a LuxR family regulator in Streptomyces sp. SN-593.</title>
        <authorList>
            <person name="Panthee S."/>
            <person name="Kito N."/>
            <person name="Hayashi T."/>
            <person name="Shimizu T."/>
            <person name="Ishikawa J."/>
            <person name="Hamamoto H."/>
            <person name="Osada H."/>
            <person name="Takahashi S."/>
        </authorList>
    </citation>
    <scope>NUCLEOTIDE SEQUENCE [LARGE SCALE GENOMIC DNA]</scope>
    <source>
        <strain evidence="4 5">SN-593</strain>
    </source>
</reference>
<evidence type="ECO:0000313" key="5">
    <source>
        <dbReference type="Proteomes" id="UP000595703"/>
    </source>
</evidence>
<dbReference type="InterPro" id="IPR011576">
    <property type="entry name" value="Pyridox_Oxase_N"/>
</dbReference>
<proteinExistence type="predicted"/>
<name>A0A7U3VRN5_9ACTN</name>
<dbReference type="Gene3D" id="2.30.110.10">
    <property type="entry name" value="Electron Transport, Fmn-binding Protein, Chain A"/>
    <property type="match status" value="1"/>
</dbReference>
<reference evidence="4 5" key="3">
    <citation type="journal article" date="2011" name="Nat. Chem. Biol.">
        <title>Reveromycin A biosynthesis uses RevG and RevJ for stereospecific spiroacetal formation.</title>
        <authorList>
            <person name="Takahashi S."/>
            <person name="Toyoda A."/>
            <person name="Sekiyama Y."/>
            <person name="Takagi H."/>
            <person name="Nogawa T."/>
            <person name="Uramoto M."/>
            <person name="Suzuki R."/>
            <person name="Koshino H."/>
            <person name="Kumano T."/>
            <person name="Panthee S."/>
            <person name="Dairi T."/>
            <person name="Ishikawa J."/>
            <person name="Ikeda H."/>
            <person name="Sakaki Y."/>
            <person name="Osada H."/>
        </authorList>
    </citation>
    <scope>NUCLEOTIDE SEQUENCE [LARGE SCALE GENOMIC DNA]</scope>
    <source>
        <strain evidence="4 5">SN-593</strain>
    </source>
</reference>
<keyword evidence="5" id="KW-1185">Reference proteome</keyword>
<dbReference type="GO" id="GO:0016627">
    <property type="term" value="F:oxidoreductase activity, acting on the CH-CH group of donors"/>
    <property type="evidence" value="ECO:0007669"/>
    <property type="project" value="TreeGrafter"/>
</dbReference>
<feature type="region of interest" description="Disordered" evidence="2">
    <location>
        <begin position="77"/>
        <end position="107"/>
    </location>
</feature>
<dbReference type="EMBL" id="AP018365">
    <property type="protein sequence ID" value="BBB00880.1"/>
    <property type="molecule type" value="Genomic_DNA"/>
</dbReference>
<evidence type="ECO:0000256" key="2">
    <source>
        <dbReference type="SAM" id="MobiDB-lite"/>
    </source>
</evidence>
<dbReference type="KEGG" id="arev:RVR_8063"/>
<sequence length="132" mass="14417">MTTRSARTELNEAELDYLRGQFLARLATVDAEGRPQANPVGFFLREDGAVDIGGFAMGTTKKWRNVAANPNVSLVVDDMSRPGDPRTARGVEIRGTAEQVEGPHGYGEHMSPELIRIHPYKIISWGVEGPAV</sequence>
<dbReference type="NCBIfam" id="TIGR04023">
    <property type="entry name" value="PPOX_MSMEG_5819"/>
    <property type="match status" value="1"/>
</dbReference>
<dbReference type="Pfam" id="PF01243">
    <property type="entry name" value="PNPOx_N"/>
    <property type="match status" value="1"/>
</dbReference>
<dbReference type="Proteomes" id="UP000595703">
    <property type="component" value="Chromosome"/>
</dbReference>
<protein>
    <recommendedName>
        <fullName evidence="3">Pyridoxamine 5'-phosphate oxidase N-terminal domain-containing protein</fullName>
    </recommendedName>
</protein>
<reference evidence="4 5" key="2">
    <citation type="journal article" date="2011" name="J. Antibiot.">
        <title>Furaquinocins I and J: novel polyketide isoprenoid hybrid compounds from Streptomyces reveromyceticus SN-593.</title>
        <authorList>
            <person name="Panthee S."/>
            <person name="Takahashi S."/>
            <person name="Takagi H."/>
            <person name="Nogawa T."/>
            <person name="Oowada E."/>
            <person name="Uramoto M."/>
            <person name="Osada H."/>
        </authorList>
    </citation>
    <scope>NUCLEOTIDE SEQUENCE [LARGE SCALE GENOMIC DNA]</scope>
    <source>
        <strain evidence="4 5">SN-593</strain>
    </source>
</reference>
<feature type="domain" description="Pyridoxamine 5'-phosphate oxidase N-terminal" evidence="3">
    <location>
        <begin position="12"/>
        <end position="102"/>
    </location>
</feature>